<dbReference type="FunFam" id="3.40.50.620:FF:000187">
    <property type="entry name" value="Probable FAD synthetase"/>
    <property type="match status" value="1"/>
</dbReference>
<name>Q5BFT9_EMENI</name>
<evidence type="ECO:0000256" key="5">
    <source>
        <dbReference type="ARBA" id="ARBA00022679"/>
    </source>
</evidence>
<comment type="pathway">
    <text evidence="1">Cofactor biosynthesis; FAD biosynthesis; FAD from FMN: step 1/1.</text>
</comment>
<keyword evidence="9" id="KW-0067">ATP-binding</keyword>
<dbReference type="AlphaFoldDB" id="Q5BFT9"/>
<evidence type="ECO:0000259" key="14">
    <source>
        <dbReference type="Pfam" id="PF01507"/>
    </source>
</evidence>
<dbReference type="InterPro" id="IPR014729">
    <property type="entry name" value="Rossmann-like_a/b/a_fold"/>
</dbReference>
<evidence type="ECO:0000313" key="16">
    <source>
        <dbReference type="Proteomes" id="UP000000560"/>
    </source>
</evidence>
<dbReference type="PANTHER" id="PTHR23293">
    <property type="entry name" value="FAD SYNTHETASE-RELATED FMN ADENYLYLTRANSFERASE"/>
    <property type="match status" value="1"/>
</dbReference>
<dbReference type="OrthoDB" id="270728at2759"/>
<keyword evidence="3" id="KW-0285">Flavoprotein</keyword>
<reference evidence="16" key="1">
    <citation type="journal article" date="2005" name="Nature">
        <title>Sequencing of Aspergillus nidulans and comparative analysis with A. fumigatus and A. oryzae.</title>
        <authorList>
            <person name="Galagan J.E."/>
            <person name="Calvo S.E."/>
            <person name="Cuomo C."/>
            <person name="Ma L.J."/>
            <person name="Wortman J.R."/>
            <person name="Batzoglou S."/>
            <person name="Lee S.I."/>
            <person name="Basturkmen M."/>
            <person name="Spevak C.C."/>
            <person name="Clutterbuck J."/>
            <person name="Kapitonov V."/>
            <person name="Jurka J."/>
            <person name="Scazzocchio C."/>
            <person name="Farman M."/>
            <person name="Butler J."/>
            <person name="Purcell S."/>
            <person name="Harris S."/>
            <person name="Braus G.H."/>
            <person name="Draht O."/>
            <person name="Busch S."/>
            <person name="D'Enfert C."/>
            <person name="Bouchier C."/>
            <person name="Goldman G.H."/>
            <person name="Bell-Pedersen D."/>
            <person name="Griffiths-Jones S."/>
            <person name="Doonan J.H."/>
            <person name="Yu J."/>
            <person name="Vienken K."/>
            <person name="Pain A."/>
            <person name="Freitag M."/>
            <person name="Selker E.U."/>
            <person name="Archer D.B."/>
            <person name="Penalva M.A."/>
            <person name="Oakley B.R."/>
            <person name="Momany M."/>
            <person name="Tanaka T."/>
            <person name="Kumagai T."/>
            <person name="Asai K."/>
            <person name="Machida M."/>
            <person name="Nierman W.C."/>
            <person name="Denning D.W."/>
            <person name="Caddick M."/>
            <person name="Hynes M."/>
            <person name="Paoletti M."/>
            <person name="Fischer R."/>
            <person name="Miller B."/>
            <person name="Dyer P."/>
            <person name="Sachs M.S."/>
            <person name="Osmani S.A."/>
            <person name="Birren B.W."/>
        </authorList>
    </citation>
    <scope>NUCLEOTIDE SEQUENCE [LARGE SCALE GENOMIC DNA]</scope>
    <source>
        <strain evidence="16">FGSC A4 / ATCC 38163 / CBS 112.46 / NRRL 194 / M139</strain>
    </source>
</reference>
<dbReference type="InterPro" id="IPR002500">
    <property type="entry name" value="PAPS_reduct_dom"/>
</dbReference>
<keyword evidence="6" id="KW-0548">Nucleotidyltransferase</keyword>
<sequence>MSTVDPQPQPQPQPHRPLPTSHIPRSIPSQHASSLTSVITACHTLISLFLSESHEPNSLLARVQHQTRISLQIISDALTQYALDEIALSYNGGKDCLVLLILFLAALHTKLPIDEAKRPLIPAMYVAEADPFTEMEEFVNWSKQIYHLDLARYTKNANTTLKSGFEDYLNRNPSVKAIFVGMRRTDPHGANLTWFDRTDSGWPDFMRIHPVIDWRYAEIWAFLRHLRLEYCSLYDQGYTSLGGLSNTHQNPSLWDPVKEEYRPAYELTDDSLERSGRS</sequence>
<keyword evidence="16" id="KW-1185">Reference proteome</keyword>
<organism evidence="15 16">
    <name type="scientific">Emericella nidulans (strain FGSC A4 / ATCC 38163 / CBS 112.46 / NRRL 194 / M139)</name>
    <name type="common">Aspergillus nidulans</name>
    <dbReference type="NCBI Taxonomy" id="227321"/>
    <lineage>
        <taxon>Eukaryota</taxon>
        <taxon>Fungi</taxon>
        <taxon>Dikarya</taxon>
        <taxon>Ascomycota</taxon>
        <taxon>Pezizomycotina</taxon>
        <taxon>Eurotiomycetes</taxon>
        <taxon>Eurotiomycetidae</taxon>
        <taxon>Eurotiales</taxon>
        <taxon>Aspergillaceae</taxon>
        <taxon>Aspergillus</taxon>
        <taxon>Aspergillus subgen. Nidulantes</taxon>
    </lineage>
</organism>
<evidence type="ECO:0000313" key="15">
    <source>
        <dbReference type="EMBL" id="CBF89168.1"/>
    </source>
</evidence>
<dbReference type="GO" id="GO:0005524">
    <property type="term" value="F:ATP binding"/>
    <property type="evidence" value="ECO:0007669"/>
    <property type="project" value="UniProtKB-KW"/>
</dbReference>
<protein>
    <recommendedName>
        <fullName evidence="2">FAD synthase</fullName>
        <ecNumber evidence="2">2.7.7.2</ecNumber>
    </recommendedName>
    <alternativeName>
        <fullName evidence="10">FAD pyrophosphorylase</fullName>
    </alternativeName>
    <alternativeName>
        <fullName evidence="11">FMN adenylyltransferase</fullName>
    </alternativeName>
</protein>
<dbReference type="Gene3D" id="3.40.50.620">
    <property type="entry name" value="HUPs"/>
    <property type="match status" value="1"/>
</dbReference>
<evidence type="ECO:0000256" key="12">
    <source>
        <dbReference type="ARBA" id="ARBA00049494"/>
    </source>
</evidence>
<evidence type="ECO:0000256" key="11">
    <source>
        <dbReference type="ARBA" id="ARBA00031871"/>
    </source>
</evidence>
<dbReference type="GO" id="GO:0006747">
    <property type="term" value="P:FAD biosynthetic process"/>
    <property type="evidence" value="ECO:0000318"/>
    <property type="project" value="GO_Central"/>
</dbReference>
<dbReference type="FunCoup" id="Q5BFT9">
    <property type="interactions" value="147"/>
</dbReference>
<dbReference type="eggNOG" id="KOG2644">
    <property type="taxonomic scope" value="Eukaryota"/>
</dbReference>
<dbReference type="Pfam" id="PF01507">
    <property type="entry name" value="PAPS_reduct"/>
    <property type="match status" value="1"/>
</dbReference>
<keyword evidence="4" id="KW-0288">FMN</keyword>
<dbReference type="GeneID" id="2876369"/>
<feature type="region of interest" description="Disordered" evidence="13">
    <location>
        <begin position="1"/>
        <end position="28"/>
    </location>
</feature>
<keyword evidence="8" id="KW-0274">FAD</keyword>
<dbReference type="RefSeq" id="XP_658195.1">
    <property type="nucleotide sequence ID" value="XM_653103.1"/>
</dbReference>
<keyword evidence="7" id="KW-0547">Nucleotide-binding</keyword>
<keyword evidence="5" id="KW-0808">Transferase</keyword>
<dbReference type="STRING" id="227321.Q5BFT9"/>
<feature type="compositionally biased region" description="Pro residues" evidence="13">
    <location>
        <begin position="7"/>
        <end position="17"/>
    </location>
</feature>
<dbReference type="OMA" id="EEFVQWS"/>
<dbReference type="EMBL" id="BN001308">
    <property type="protein sequence ID" value="CBF89168.1"/>
    <property type="molecule type" value="Genomic_DNA"/>
</dbReference>
<evidence type="ECO:0000256" key="1">
    <source>
        <dbReference type="ARBA" id="ARBA00004726"/>
    </source>
</evidence>
<dbReference type="PANTHER" id="PTHR23293:SF9">
    <property type="entry name" value="FAD SYNTHASE"/>
    <property type="match status" value="1"/>
</dbReference>
<dbReference type="GO" id="GO:0003919">
    <property type="term" value="F:FMN adenylyltransferase activity"/>
    <property type="evidence" value="ECO:0000318"/>
    <property type="project" value="GO_Central"/>
</dbReference>
<dbReference type="InParanoid" id="Q5BFT9"/>
<evidence type="ECO:0000256" key="8">
    <source>
        <dbReference type="ARBA" id="ARBA00022827"/>
    </source>
</evidence>
<evidence type="ECO:0000256" key="10">
    <source>
        <dbReference type="ARBA" id="ARBA00031145"/>
    </source>
</evidence>
<dbReference type="SUPFAM" id="SSF52402">
    <property type="entry name" value="Adenine nucleotide alpha hydrolases-like"/>
    <property type="match status" value="1"/>
</dbReference>
<dbReference type="HOGENOM" id="CLU_056971_0_1_1"/>
<dbReference type="Proteomes" id="UP000000560">
    <property type="component" value="Chromosome VIII"/>
</dbReference>
<evidence type="ECO:0000256" key="4">
    <source>
        <dbReference type="ARBA" id="ARBA00022643"/>
    </source>
</evidence>
<evidence type="ECO:0000256" key="9">
    <source>
        <dbReference type="ARBA" id="ARBA00022840"/>
    </source>
</evidence>
<feature type="domain" description="Phosphoadenosine phosphosulphate reductase" evidence="14">
    <location>
        <begin position="86"/>
        <end position="248"/>
    </location>
</feature>
<proteinExistence type="predicted"/>
<reference evidence="16" key="2">
    <citation type="journal article" date="2009" name="Fungal Genet. Biol.">
        <title>The 2008 update of the Aspergillus nidulans genome annotation: a community effort.</title>
        <authorList>
            <person name="Wortman J.R."/>
            <person name="Gilsenan J.M."/>
            <person name="Joardar V."/>
            <person name="Deegan J."/>
            <person name="Clutterbuck J."/>
            <person name="Andersen M.R."/>
            <person name="Archer D."/>
            <person name="Bencina M."/>
            <person name="Braus G."/>
            <person name="Coutinho P."/>
            <person name="von Dohren H."/>
            <person name="Doonan J."/>
            <person name="Driessen A.J."/>
            <person name="Durek P."/>
            <person name="Espeso E."/>
            <person name="Fekete E."/>
            <person name="Flipphi M."/>
            <person name="Estrada C.G."/>
            <person name="Geysens S."/>
            <person name="Goldman G."/>
            <person name="de Groot P.W."/>
            <person name="Hansen K."/>
            <person name="Harris S.D."/>
            <person name="Heinekamp T."/>
            <person name="Helmstaedt K."/>
            <person name="Henrissat B."/>
            <person name="Hofmann G."/>
            <person name="Homan T."/>
            <person name="Horio T."/>
            <person name="Horiuchi H."/>
            <person name="James S."/>
            <person name="Jones M."/>
            <person name="Karaffa L."/>
            <person name="Karanyi Z."/>
            <person name="Kato M."/>
            <person name="Keller N."/>
            <person name="Kelly D.E."/>
            <person name="Kiel J.A."/>
            <person name="Kim J.M."/>
            <person name="van der Klei I.J."/>
            <person name="Klis F.M."/>
            <person name="Kovalchuk A."/>
            <person name="Krasevec N."/>
            <person name="Kubicek C.P."/>
            <person name="Liu B."/>
            <person name="Maccabe A."/>
            <person name="Meyer V."/>
            <person name="Mirabito P."/>
            <person name="Miskei M."/>
            <person name="Mos M."/>
            <person name="Mullins J."/>
            <person name="Nelson D.R."/>
            <person name="Nielsen J."/>
            <person name="Oakley B.R."/>
            <person name="Osmani S.A."/>
            <person name="Pakula T."/>
            <person name="Paszewski A."/>
            <person name="Paulsen I."/>
            <person name="Pilsyk S."/>
            <person name="Pocsi I."/>
            <person name="Punt P.J."/>
            <person name="Ram A.F."/>
            <person name="Ren Q."/>
            <person name="Robellet X."/>
            <person name="Robson G."/>
            <person name="Seiboth B."/>
            <person name="van Solingen P."/>
            <person name="Specht T."/>
            <person name="Sun J."/>
            <person name="Taheri-Talesh N."/>
            <person name="Takeshita N."/>
            <person name="Ussery D."/>
            <person name="vanKuyk P.A."/>
            <person name="Visser H."/>
            <person name="van de Vondervoort P.J."/>
            <person name="de Vries R.P."/>
            <person name="Walton J."/>
            <person name="Xiang X."/>
            <person name="Xiong Y."/>
            <person name="Zeng A.P."/>
            <person name="Brandt B.W."/>
            <person name="Cornell M.J."/>
            <person name="van den Hondel C.A."/>
            <person name="Visser J."/>
            <person name="Oliver S.G."/>
            <person name="Turner G."/>
        </authorList>
    </citation>
    <scope>GENOME REANNOTATION</scope>
    <source>
        <strain evidence="16">FGSC A4 / ATCC 38163 / CBS 112.46 / NRRL 194 / M139</strain>
    </source>
</reference>
<dbReference type="EC" id="2.7.7.2" evidence="2"/>
<evidence type="ECO:0000256" key="13">
    <source>
        <dbReference type="SAM" id="MobiDB-lite"/>
    </source>
</evidence>
<evidence type="ECO:0000256" key="7">
    <source>
        <dbReference type="ARBA" id="ARBA00022741"/>
    </source>
</evidence>
<evidence type="ECO:0000256" key="3">
    <source>
        <dbReference type="ARBA" id="ARBA00022630"/>
    </source>
</evidence>
<evidence type="ECO:0000256" key="2">
    <source>
        <dbReference type="ARBA" id="ARBA00012393"/>
    </source>
</evidence>
<evidence type="ECO:0000256" key="6">
    <source>
        <dbReference type="ARBA" id="ARBA00022695"/>
    </source>
</evidence>
<accession>Q5BFT9</accession>
<gene>
    <name evidence="15" type="ORF">ANIA_00591</name>
</gene>
<dbReference type="VEuPathDB" id="FungiDB:AN0591"/>
<accession>C8VSB5</accession>
<dbReference type="KEGG" id="ani:ANIA_00591"/>
<comment type="catalytic activity">
    <reaction evidence="12">
        <text>FMN + ATP + H(+) = FAD + diphosphate</text>
        <dbReference type="Rhea" id="RHEA:17237"/>
        <dbReference type="ChEBI" id="CHEBI:15378"/>
        <dbReference type="ChEBI" id="CHEBI:30616"/>
        <dbReference type="ChEBI" id="CHEBI:33019"/>
        <dbReference type="ChEBI" id="CHEBI:57692"/>
        <dbReference type="ChEBI" id="CHEBI:58210"/>
        <dbReference type="EC" id="2.7.7.2"/>
    </reaction>
</comment>
<dbReference type="CDD" id="cd23948">
    <property type="entry name" value="FAD_synthase"/>
    <property type="match status" value="1"/>
</dbReference>